<reference evidence="1 2" key="1">
    <citation type="journal article" date="2018" name="New Phytol.">
        <title>Phylogenomics of Endogonaceae and evolution of mycorrhizas within Mucoromycota.</title>
        <authorList>
            <person name="Chang Y."/>
            <person name="Desiro A."/>
            <person name="Na H."/>
            <person name="Sandor L."/>
            <person name="Lipzen A."/>
            <person name="Clum A."/>
            <person name="Barry K."/>
            <person name="Grigoriev I.V."/>
            <person name="Martin F.M."/>
            <person name="Stajich J.E."/>
            <person name="Smith M.E."/>
            <person name="Bonito G."/>
            <person name="Spatafora J.W."/>
        </authorList>
    </citation>
    <scope>NUCLEOTIDE SEQUENCE [LARGE SCALE GENOMIC DNA]</scope>
    <source>
        <strain evidence="1 2">GMNB39</strain>
    </source>
</reference>
<sequence length="204" mass="22658">MDNLTWHNPPPSHSHHAPTNIHTIRATPSSDFWRTTTETRNTGNFLHCSNVRGNFKVQCFLNGVWTHEYDQAGLMIRVQGEEKWVKAGIELMGGVQYVSAVVTNPYSDWSLTPSFHSTALSSEHMLFLELERKGPVILFRHGFARSTDGVAKEALRSGEETLTMFRKAVGFADGIEAVDVGIVVACPKNSEGVSVSIEGFRILQ</sequence>
<dbReference type="Proteomes" id="UP000268093">
    <property type="component" value="Unassembled WGS sequence"/>
</dbReference>
<proteinExistence type="predicted"/>
<comment type="caution">
    <text evidence="1">The sequence shown here is derived from an EMBL/GenBank/DDBJ whole genome shotgun (WGS) entry which is preliminary data.</text>
</comment>
<protein>
    <submittedName>
        <fullName evidence="1">Uncharacterized protein</fullName>
    </submittedName>
</protein>
<evidence type="ECO:0000313" key="2">
    <source>
        <dbReference type="Proteomes" id="UP000268093"/>
    </source>
</evidence>
<organism evidence="1 2">
    <name type="scientific">Jimgerdemannia flammicorona</name>
    <dbReference type="NCBI Taxonomy" id="994334"/>
    <lineage>
        <taxon>Eukaryota</taxon>
        <taxon>Fungi</taxon>
        <taxon>Fungi incertae sedis</taxon>
        <taxon>Mucoromycota</taxon>
        <taxon>Mucoromycotina</taxon>
        <taxon>Endogonomycetes</taxon>
        <taxon>Endogonales</taxon>
        <taxon>Endogonaceae</taxon>
        <taxon>Jimgerdemannia</taxon>
    </lineage>
</organism>
<dbReference type="PANTHER" id="PTHR35332">
    <property type="entry name" value="REGULATION OF ENOLASE PROTEIN 1"/>
    <property type="match status" value="1"/>
</dbReference>
<dbReference type="Pfam" id="PF07081">
    <property type="entry name" value="DUF1349"/>
    <property type="match status" value="1"/>
</dbReference>
<name>A0A433DH54_9FUNG</name>
<dbReference type="SUPFAM" id="SSF49899">
    <property type="entry name" value="Concanavalin A-like lectins/glucanases"/>
    <property type="match status" value="1"/>
</dbReference>
<gene>
    <name evidence="1" type="ORF">BC936DRAFT_140108</name>
</gene>
<dbReference type="EMBL" id="RBNI01001643">
    <property type="protein sequence ID" value="RUP50170.1"/>
    <property type="molecule type" value="Genomic_DNA"/>
</dbReference>
<dbReference type="Gene3D" id="2.60.120.200">
    <property type="match status" value="1"/>
</dbReference>
<dbReference type="InterPro" id="IPR009784">
    <property type="entry name" value="DUF1349"/>
</dbReference>
<dbReference type="OrthoDB" id="42525at2759"/>
<keyword evidence="2" id="KW-1185">Reference proteome</keyword>
<evidence type="ECO:0000313" key="1">
    <source>
        <dbReference type="EMBL" id="RUP50170.1"/>
    </source>
</evidence>
<dbReference type="InterPro" id="IPR013320">
    <property type="entry name" value="ConA-like_dom_sf"/>
</dbReference>
<dbReference type="PANTHER" id="PTHR35332:SF2">
    <property type="entry name" value="REGULATION OF ENOLASE PROTEIN 1"/>
    <property type="match status" value="1"/>
</dbReference>
<accession>A0A433DH54</accession>